<evidence type="ECO:0000259" key="7">
    <source>
        <dbReference type="Pfam" id="PF00931"/>
    </source>
</evidence>
<reference evidence="11" key="1">
    <citation type="submission" date="2020-06" db="EMBL/GenBank/DDBJ databases">
        <authorList>
            <person name="Li T."/>
            <person name="Hu X."/>
            <person name="Zhang T."/>
            <person name="Song X."/>
            <person name="Zhang H."/>
            <person name="Dai N."/>
            <person name="Sheng W."/>
            <person name="Hou X."/>
            <person name="Wei L."/>
        </authorList>
    </citation>
    <scope>NUCLEOTIDE SEQUENCE</scope>
    <source>
        <strain evidence="11">3651</strain>
        <tissue evidence="11">Leaf</tissue>
    </source>
</reference>
<name>A0AAE1Z0N8_9LAMI</name>
<evidence type="ECO:0000259" key="10">
    <source>
        <dbReference type="Pfam" id="PF23598"/>
    </source>
</evidence>
<sequence length="871" mass="99286">MAELAVAAELGSVQIVMRLLSKFDLQPDVQTEIQGLESWLRSMKAFIEDNDGREGSRTLEDQMEKIRDIAYDIENVLEEFVLHSPPYTFHNHTITRMVHKFAHNVYHGFPLREISHKIANINRNITDIKSQRVAFPDNSCSSRPLSNSRTGIQHQVSPLLLDDEMAGYEEPKKTFIRQLVDGEKGLVRLAVVGPGGSGKKIFVKNVLWKRGIRGQFDCHAWVHVSQHFNVGELFINMLKQFCDSREEPYPTDDSLSTLAKLQNYLAGKRYVIVLDDICRKEHWDDIKNAFPNAFLGCRIVVTTTSLTVACECASSSNHVCRLNRFEWSEGWKLLCRKAFPDSNGECPSELKGSSVEIVQRCEIRSGSELSVIGNALLPEYMDLSSNLKSCFLYFSIFPEDYSVKRGRLIRLWAAERFATATDYKTAEEVAEDYLNELIQRNLVRVSNWDFDGRPRSCRVLNLVFQFIIQKCKDENFASIFPRANTSQRKKIRRLSIHNDYTHLPKNSDLNRVRSTFLLGLPEISLHDFEGILRKSKLQRVLDLQGASLTEFSEDITNLTLLRYLSLRDTKIAKIPSSIKKLSYLETLDLRQTDITELPKEISYLHNLHHLFAYKKNVINSVVFDSVQGVKIPGGISSLTNLQDLSLVMVDAKGRILKHLKKLSQLKKLGLTGLLAEHGEALSACVEQMQNLRTLDLCSASKAEYLEVSEITNPPLTLQCLYLKGHLKELPWWISSLNNLLRIGLKWSKMEESPLQALASLPNLVELQLVDCYTGEELIFEAHGFKKLKKLVIEEFSKLHTVVIEDGAMPDLKEVSLGKCPELRTFPQGIHKLAKVENLTLYDMAEEFVARLRKNSEDPVMVRRIPVVIHSQ</sequence>
<feature type="domain" description="Disease resistance N-terminal" evidence="8">
    <location>
        <begin position="18"/>
        <end position="84"/>
    </location>
</feature>
<comment type="caution">
    <text evidence="11">The sequence shown here is derived from an EMBL/GenBank/DDBJ whole genome shotgun (WGS) entry which is preliminary data.</text>
</comment>
<keyword evidence="2" id="KW-0433">Leucine-rich repeat</keyword>
<evidence type="ECO:0000259" key="9">
    <source>
        <dbReference type="Pfam" id="PF23559"/>
    </source>
</evidence>
<dbReference type="InterPro" id="IPR036388">
    <property type="entry name" value="WH-like_DNA-bd_sf"/>
</dbReference>
<dbReference type="EMBL" id="JACGWO010000001">
    <property type="protein sequence ID" value="KAK4439657.1"/>
    <property type="molecule type" value="Genomic_DNA"/>
</dbReference>
<evidence type="ECO:0000313" key="12">
    <source>
        <dbReference type="Proteomes" id="UP001293254"/>
    </source>
</evidence>
<dbReference type="PANTHER" id="PTHR23155">
    <property type="entry name" value="DISEASE RESISTANCE PROTEIN RP"/>
    <property type="match status" value="1"/>
</dbReference>
<keyword evidence="5" id="KW-0611">Plant defense</keyword>
<keyword evidence="6" id="KW-0067">ATP-binding</keyword>
<dbReference type="Pfam" id="PF18052">
    <property type="entry name" value="Rx_N"/>
    <property type="match status" value="1"/>
</dbReference>
<evidence type="ECO:0000313" key="11">
    <source>
        <dbReference type="EMBL" id="KAK4439657.1"/>
    </source>
</evidence>
<dbReference type="GO" id="GO:0043531">
    <property type="term" value="F:ADP binding"/>
    <property type="evidence" value="ECO:0007669"/>
    <property type="project" value="InterPro"/>
</dbReference>
<comment type="similarity">
    <text evidence="1">Belongs to the disease resistance NB-LRR family.</text>
</comment>
<keyword evidence="4" id="KW-0547">Nucleotide-binding</keyword>
<dbReference type="SUPFAM" id="SSF52540">
    <property type="entry name" value="P-loop containing nucleoside triphosphate hydrolases"/>
    <property type="match status" value="1"/>
</dbReference>
<dbReference type="AlphaFoldDB" id="A0AAE1Z0N8"/>
<dbReference type="PANTHER" id="PTHR23155:SF1205">
    <property type="entry name" value="DISEASE RESISTANCE PROTEIN RPM1"/>
    <property type="match status" value="1"/>
</dbReference>
<organism evidence="11 12">
    <name type="scientific">Sesamum alatum</name>
    <dbReference type="NCBI Taxonomy" id="300844"/>
    <lineage>
        <taxon>Eukaryota</taxon>
        <taxon>Viridiplantae</taxon>
        <taxon>Streptophyta</taxon>
        <taxon>Embryophyta</taxon>
        <taxon>Tracheophyta</taxon>
        <taxon>Spermatophyta</taxon>
        <taxon>Magnoliopsida</taxon>
        <taxon>eudicotyledons</taxon>
        <taxon>Gunneridae</taxon>
        <taxon>Pentapetalae</taxon>
        <taxon>asterids</taxon>
        <taxon>lamiids</taxon>
        <taxon>Lamiales</taxon>
        <taxon>Pedaliaceae</taxon>
        <taxon>Sesamum</taxon>
    </lineage>
</organism>
<feature type="domain" description="NB-ARC" evidence="7">
    <location>
        <begin position="172"/>
        <end position="342"/>
    </location>
</feature>
<dbReference type="CDD" id="cd14798">
    <property type="entry name" value="RX-CC_like"/>
    <property type="match status" value="1"/>
</dbReference>
<dbReference type="Pfam" id="PF00931">
    <property type="entry name" value="NB-ARC"/>
    <property type="match status" value="1"/>
</dbReference>
<evidence type="ECO:0000256" key="4">
    <source>
        <dbReference type="ARBA" id="ARBA00022741"/>
    </source>
</evidence>
<reference evidence="11" key="2">
    <citation type="journal article" date="2024" name="Plant">
        <title>Genomic evolution and insights into agronomic trait innovations of Sesamum species.</title>
        <authorList>
            <person name="Miao H."/>
            <person name="Wang L."/>
            <person name="Qu L."/>
            <person name="Liu H."/>
            <person name="Sun Y."/>
            <person name="Le M."/>
            <person name="Wang Q."/>
            <person name="Wei S."/>
            <person name="Zheng Y."/>
            <person name="Lin W."/>
            <person name="Duan Y."/>
            <person name="Cao H."/>
            <person name="Xiong S."/>
            <person name="Wang X."/>
            <person name="Wei L."/>
            <person name="Li C."/>
            <person name="Ma Q."/>
            <person name="Ju M."/>
            <person name="Zhao R."/>
            <person name="Li G."/>
            <person name="Mu C."/>
            <person name="Tian Q."/>
            <person name="Mei H."/>
            <person name="Zhang T."/>
            <person name="Gao T."/>
            <person name="Zhang H."/>
        </authorList>
    </citation>
    <scope>NUCLEOTIDE SEQUENCE</scope>
    <source>
        <strain evidence="11">3651</strain>
    </source>
</reference>
<feature type="domain" description="Disease resistance R13L4/SHOC-2-like LRR" evidence="10">
    <location>
        <begin position="534"/>
        <end position="823"/>
    </location>
</feature>
<evidence type="ECO:0000256" key="2">
    <source>
        <dbReference type="ARBA" id="ARBA00022614"/>
    </source>
</evidence>
<dbReference type="Gene3D" id="1.10.10.10">
    <property type="entry name" value="Winged helix-like DNA-binding domain superfamily/Winged helix DNA-binding domain"/>
    <property type="match status" value="1"/>
</dbReference>
<accession>A0AAE1Z0N8</accession>
<dbReference type="InterPro" id="IPR044974">
    <property type="entry name" value="Disease_R_plants"/>
</dbReference>
<dbReference type="InterPro" id="IPR058922">
    <property type="entry name" value="WHD_DRP"/>
</dbReference>
<evidence type="ECO:0000256" key="6">
    <source>
        <dbReference type="ARBA" id="ARBA00022840"/>
    </source>
</evidence>
<proteinExistence type="inferred from homology"/>
<dbReference type="Pfam" id="PF23559">
    <property type="entry name" value="WHD_DRP"/>
    <property type="match status" value="1"/>
</dbReference>
<evidence type="ECO:0000259" key="8">
    <source>
        <dbReference type="Pfam" id="PF18052"/>
    </source>
</evidence>
<dbReference type="Gene3D" id="1.20.5.4130">
    <property type="match status" value="1"/>
</dbReference>
<dbReference type="FunFam" id="1.10.10.10:FF:000322">
    <property type="entry name" value="Probable disease resistance protein At1g63360"/>
    <property type="match status" value="1"/>
</dbReference>
<dbReference type="Pfam" id="PF23598">
    <property type="entry name" value="LRR_14"/>
    <property type="match status" value="1"/>
</dbReference>
<dbReference type="PRINTS" id="PR00364">
    <property type="entry name" value="DISEASERSIST"/>
</dbReference>
<keyword evidence="12" id="KW-1185">Reference proteome</keyword>
<dbReference type="InterPro" id="IPR055414">
    <property type="entry name" value="LRR_R13L4/SHOC2-like"/>
</dbReference>
<dbReference type="GO" id="GO:0005524">
    <property type="term" value="F:ATP binding"/>
    <property type="evidence" value="ECO:0007669"/>
    <property type="project" value="UniProtKB-KW"/>
</dbReference>
<dbReference type="InterPro" id="IPR032675">
    <property type="entry name" value="LRR_dom_sf"/>
</dbReference>
<protein>
    <submittedName>
        <fullName evidence="11">Disease resistance protein RPM1</fullName>
    </submittedName>
</protein>
<evidence type="ECO:0000256" key="3">
    <source>
        <dbReference type="ARBA" id="ARBA00022737"/>
    </source>
</evidence>
<evidence type="ECO:0000256" key="1">
    <source>
        <dbReference type="ARBA" id="ARBA00008894"/>
    </source>
</evidence>
<dbReference type="Proteomes" id="UP001293254">
    <property type="component" value="Unassembled WGS sequence"/>
</dbReference>
<dbReference type="Gene3D" id="3.40.50.300">
    <property type="entry name" value="P-loop containing nucleotide triphosphate hydrolases"/>
    <property type="match status" value="1"/>
</dbReference>
<dbReference type="Gene3D" id="3.80.10.10">
    <property type="entry name" value="Ribonuclease Inhibitor"/>
    <property type="match status" value="1"/>
</dbReference>
<dbReference type="SUPFAM" id="SSF52058">
    <property type="entry name" value="L domain-like"/>
    <property type="match status" value="1"/>
</dbReference>
<dbReference type="InterPro" id="IPR041118">
    <property type="entry name" value="Rx_N"/>
</dbReference>
<evidence type="ECO:0000256" key="5">
    <source>
        <dbReference type="ARBA" id="ARBA00022821"/>
    </source>
</evidence>
<dbReference type="InterPro" id="IPR002182">
    <property type="entry name" value="NB-ARC"/>
</dbReference>
<dbReference type="InterPro" id="IPR027417">
    <property type="entry name" value="P-loop_NTPase"/>
</dbReference>
<dbReference type="InterPro" id="IPR038005">
    <property type="entry name" value="RX-like_CC"/>
</dbReference>
<feature type="domain" description="Disease resistance protein winged helix" evidence="9">
    <location>
        <begin position="396"/>
        <end position="466"/>
    </location>
</feature>
<gene>
    <name evidence="11" type="ORF">Salat_0300600</name>
</gene>
<keyword evidence="3" id="KW-0677">Repeat</keyword>
<dbReference type="GO" id="GO:0098542">
    <property type="term" value="P:defense response to other organism"/>
    <property type="evidence" value="ECO:0007669"/>
    <property type="project" value="TreeGrafter"/>
</dbReference>